<keyword evidence="1" id="KW-1133">Transmembrane helix</keyword>
<feature type="transmembrane region" description="Helical" evidence="1">
    <location>
        <begin position="127"/>
        <end position="154"/>
    </location>
</feature>
<gene>
    <name evidence="2" type="ORF">E1757_30405</name>
</gene>
<dbReference type="Gene3D" id="1.20.1530.20">
    <property type="match status" value="1"/>
</dbReference>
<dbReference type="InterPro" id="IPR016833">
    <property type="entry name" value="Put_Na-Bile_cotransptr"/>
</dbReference>
<accession>A0A4R5KD00</accession>
<name>A0A4R5KD00_9BACL</name>
<organism evidence="2 3">
    <name type="scientific">Paenibacillus piri</name>
    <dbReference type="NCBI Taxonomy" id="2547395"/>
    <lineage>
        <taxon>Bacteria</taxon>
        <taxon>Bacillati</taxon>
        <taxon>Bacillota</taxon>
        <taxon>Bacilli</taxon>
        <taxon>Bacillales</taxon>
        <taxon>Paenibacillaceae</taxon>
        <taxon>Paenibacillus</taxon>
    </lineage>
</organism>
<comment type="caution">
    <text evidence="2">The sequence shown here is derived from an EMBL/GenBank/DDBJ whole genome shotgun (WGS) entry which is preliminary data.</text>
</comment>
<feature type="transmembrane region" description="Helical" evidence="1">
    <location>
        <begin position="197"/>
        <end position="220"/>
    </location>
</feature>
<keyword evidence="1" id="KW-0812">Transmembrane</keyword>
<dbReference type="InterPro" id="IPR038770">
    <property type="entry name" value="Na+/solute_symporter_sf"/>
</dbReference>
<proteinExistence type="predicted"/>
<dbReference type="PANTHER" id="PTHR10361:SF28">
    <property type="entry name" value="P3 PROTEIN-RELATED"/>
    <property type="match status" value="1"/>
</dbReference>
<dbReference type="OrthoDB" id="1551454at2"/>
<feature type="transmembrane region" description="Helical" evidence="1">
    <location>
        <begin position="69"/>
        <end position="93"/>
    </location>
</feature>
<reference evidence="2 3" key="1">
    <citation type="submission" date="2019-03" db="EMBL/GenBank/DDBJ databases">
        <title>This is whole genome sequence of Paenibacillus sp MS74 strain.</title>
        <authorList>
            <person name="Trinh H.N."/>
        </authorList>
    </citation>
    <scope>NUCLEOTIDE SEQUENCE [LARGE SCALE GENOMIC DNA]</scope>
    <source>
        <strain evidence="2 3">MS74</strain>
    </source>
</reference>
<evidence type="ECO:0000256" key="1">
    <source>
        <dbReference type="SAM" id="Phobius"/>
    </source>
</evidence>
<keyword evidence="1" id="KW-0472">Membrane</keyword>
<dbReference type="Pfam" id="PF13593">
    <property type="entry name" value="SBF_like"/>
    <property type="match status" value="1"/>
</dbReference>
<dbReference type="AlphaFoldDB" id="A0A4R5KD00"/>
<feature type="transmembrane region" description="Helical" evidence="1">
    <location>
        <begin position="227"/>
        <end position="249"/>
    </location>
</feature>
<dbReference type="Proteomes" id="UP000295636">
    <property type="component" value="Unassembled WGS sequence"/>
</dbReference>
<sequence length="323" mass="34963">MLMINRLNKFLEKAMPFLTPTGVVLGLLCTSWLHSYSFLAPWVFAAMTFAGSLGSNFKDLGKVMMHPLPIIAIFVILHVVMPLVGWGAGNLFFPGDDLTLSGFVLMFVIPTGVISLVWVTIYRGNVALTLALILLDTILSPFIVPFSLSLLVGAKVQMDAWDIMRGLLWMVVIPSLIGMALNQITKGKIKASWGPNLAPFSKIALFIVVALNGAVIAPYLQQMNTKLVVIILVAFVCATIGYMLGWLFAKLMGWDRDLTIALTFNSGMRNLSAGAVLATTFFPPPVALPVIAGMLFQQILAALYGHRLSKSYGMNGPAATKAA</sequence>
<evidence type="ECO:0000313" key="2">
    <source>
        <dbReference type="EMBL" id="TDF92378.1"/>
    </source>
</evidence>
<protein>
    <submittedName>
        <fullName evidence="2">Bile acid:sodium symporter family protein</fullName>
    </submittedName>
</protein>
<evidence type="ECO:0000313" key="3">
    <source>
        <dbReference type="Proteomes" id="UP000295636"/>
    </source>
</evidence>
<dbReference type="PANTHER" id="PTHR10361">
    <property type="entry name" value="SODIUM-BILE ACID COTRANSPORTER"/>
    <property type="match status" value="1"/>
</dbReference>
<dbReference type="EMBL" id="SMRT01000021">
    <property type="protein sequence ID" value="TDF92378.1"/>
    <property type="molecule type" value="Genomic_DNA"/>
</dbReference>
<feature type="transmembrane region" description="Helical" evidence="1">
    <location>
        <begin position="166"/>
        <end position="185"/>
    </location>
</feature>
<keyword evidence="3" id="KW-1185">Reference proteome</keyword>
<feature type="transmembrane region" description="Helical" evidence="1">
    <location>
        <begin position="100"/>
        <end position="121"/>
    </location>
</feature>
<dbReference type="InterPro" id="IPR004710">
    <property type="entry name" value="Bilac:Na_transpt"/>
</dbReference>